<dbReference type="Gene3D" id="3.40.630.30">
    <property type="match status" value="1"/>
</dbReference>
<evidence type="ECO:0000313" key="3">
    <source>
        <dbReference type="Proteomes" id="UP000564644"/>
    </source>
</evidence>
<dbReference type="AlphaFoldDB" id="A0A7X0SPQ7"/>
<keyword evidence="3" id="KW-1185">Reference proteome</keyword>
<dbReference type="InterPro" id="IPR016181">
    <property type="entry name" value="Acyl_CoA_acyltransferase"/>
</dbReference>
<evidence type="ECO:0000259" key="1">
    <source>
        <dbReference type="Pfam" id="PF13302"/>
    </source>
</evidence>
<accession>A0A7X0SPQ7</accession>
<dbReference type="SUPFAM" id="SSF55729">
    <property type="entry name" value="Acyl-CoA N-acyltransferases (Nat)"/>
    <property type="match status" value="1"/>
</dbReference>
<reference evidence="2 3" key="1">
    <citation type="submission" date="2020-08" db="EMBL/GenBank/DDBJ databases">
        <title>Cohnella phylogeny.</title>
        <authorList>
            <person name="Dunlap C."/>
        </authorList>
    </citation>
    <scope>NUCLEOTIDE SEQUENCE [LARGE SCALE GENOMIC DNA]</scope>
    <source>
        <strain evidence="2 3">CBP 2801</strain>
    </source>
</reference>
<dbReference type="GO" id="GO:0016747">
    <property type="term" value="F:acyltransferase activity, transferring groups other than amino-acyl groups"/>
    <property type="evidence" value="ECO:0007669"/>
    <property type="project" value="InterPro"/>
</dbReference>
<evidence type="ECO:0000313" key="2">
    <source>
        <dbReference type="EMBL" id="MBB6733895.1"/>
    </source>
</evidence>
<organism evidence="2 3">
    <name type="scientific">Cohnella zeiphila</name>
    <dbReference type="NCBI Taxonomy" id="2761120"/>
    <lineage>
        <taxon>Bacteria</taxon>
        <taxon>Bacillati</taxon>
        <taxon>Bacillota</taxon>
        <taxon>Bacilli</taxon>
        <taxon>Bacillales</taxon>
        <taxon>Paenibacillaceae</taxon>
        <taxon>Cohnella</taxon>
    </lineage>
</organism>
<dbReference type="InterPro" id="IPR000182">
    <property type="entry name" value="GNAT_dom"/>
</dbReference>
<sequence>MELHVEALFTHDRRLRLRDVNEPWPGAAPAARFFLGRTVEGTAICRFRHDVPDLLVEQMEERVADETVDYREKPKHFEAYLSLLQAEQFTMGPCYLVPAELTPTMQTVRVTRENVTELSRGGFEWLVSEIDYAQPCIALVRDGRAVSVCRSVRIAPRAHEAGLDTLERYRGNGYAAEVVAGWAAAVRETGCLPLYSTSWDNRASRSVARKANLVLYGANFTVT</sequence>
<dbReference type="Proteomes" id="UP000564644">
    <property type="component" value="Unassembled WGS sequence"/>
</dbReference>
<protein>
    <submittedName>
        <fullName evidence="2">GNAT family N-acetyltransferase</fullName>
    </submittedName>
</protein>
<keyword evidence="2" id="KW-0808">Transferase</keyword>
<proteinExistence type="predicted"/>
<gene>
    <name evidence="2" type="ORF">H7C18_23505</name>
</gene>
<feature type="domain" description="N-acetyltransferase" evidence="1">
    <location>
        <begin position="74"/>
        <end position="211"/>
    </location>
</feature>
<dbReference type="Pfam" id="PF13302">
    <property type="entry name" value="Acetyltransf_3"/>
    <property type="match status" value="1"/>
</dbReference>
<name>A0A7X0SPQ7_9BACL</name>
<comment type="caution">
    <text evidence="2">The sequence shown here is derived from an EMBL/GenBank/DDBJ whole genome shotgun (WGS) entry which is preliminary data.</text>
</comment>
<dbReference type="EMBL" id="JACJVO010000031">
    <property type="protein sequence ID" value="MBB6733895.1"/>
    <property type="molecule type" value="Genomic_DNA"/>
</dbReference>